<dbReference type="PANTHER" id="PTHR47957">
    <property type="entry name" value="ATP-DEPENDENT HELICASE HRQ1"/>
    <property type="match status" value="1"/>
</dbReference>
<keyword evidence="5" id="KW-0378">Hydrolase</keyword>
<proteinExistence type="predicted"/>
<dbReference type="Pfam" id="PF09369">
    <property type="entry name" value="MZB"/>
    <property type="match status" value="1"/>
</dbReference>
<keyword evidence="1" id="KW-0547">Nucleotide-binding</keyword>
<keyword evidence="6" id="KW-1185">Reference proteome</keyword>
<dbReference type="InterPro" id="IPR001650">
    <property type="entry name" value="Helicase_C-like"/>
</dbReference>
<dbReference type="CDD" id="cd18797">
    <property type="entry name" value="SF2_C_Hrq"/>
    <property type="match status" value="1"/>
</dbReference>
<evidence type="ECO:0000256" key="2">
    <source>
        <dbReference type="ARBA" id="ARBA00022840"/>
    </source>
</evidence>
<dbReference type="PANTHER" id="PTHR47957:SF3">
    <property type="entry name" value="ATP-DEPENDENT HELICASE HRQ1"/>
    <property type="match status" value="1"/>
</dbReference>
<dbReference type="Pfam" id="PF00271">
    <property type="entry name" value="Helicase_C"/>
    <property type="match status" value="1"/>
</dbReference>
<dbReference type="EMBL" id="CAXAMM010001892">
    <property type="protein sequence ID" value="CAK8993879.1"/>
    <property type="molecule type" value="Genomic_DNA"/>
</dbReference>
<dbReference type="InterPro" id="IPR027417">
    <property type="entry name" value="P-loop_NTPase"/>
</dbReference>
<gene>
    <name evidence="5" type="ORF">SCF082_LOCUS3696</name>
</gene>
<feature type="domain" description="Helicase C-terminal" evidence="4">
    <location>
        <begin position="579"/>
        <end position="736"/>
    </location>
</feature>
<sequence length="1136" mass="126048">MKAEPKSASDRSSIFNGLHAGAASINLEDEDETVGTTPVGGRSVSQSSILVLPNELEDCAEQLRGFASTYFLCERSMPLAARTADRLWKLSQLDPCPKLLASDVAEMSCRKLLNIAKDSFELFWQPQNYEQFAHDDPSSLRCLRGKEPGPLLCVRYIGRRDKRTQRVRPSDIVRCELQCRRRLLELLGPESKEAASGVASGPADTNTLVIAPVEIPALSEPKAGPAARAARAQAALDRIPNVSRDPSTMETFGGMDLVDALKEEPWYRGQVVHVNQTGARKAIFLEPKVALQPVLKEVLNRSLLSGSSSSSASQSGVLKLYSHQAEAIDAILLERRDVIVSTSTGSGKSLIYMIAIFEALLKEEDATAILIFPTKALAQDQLRALTDVADALIQLGVPKEKLTFATLDGDTPQKERQKIRRETRVVLTNPDMLHSHVLLQHVEYAHLLHNARYVVLDEAHVYRGAFGAHVCSVMRRLRRLVEPKSLQFIACSATVANPGEHLQRLLGQEPQVVSKDGSPSGGHIYVMWDPFCGQAQVPQSNPPAKRLKVDEDANVCAAVDGEEEMLTSAPQLAASPIVEVTRLLAWLVSRNVSCLAFCKWRSLVEIVLQDVKDALSQSEAPELSKRVVSYRGGYPPHLRRQLEQDIFRRKVLGVACTNALELGIDIGRLDCTLSFGFPGSVASLRQQFGRAGRNGRLGISFYVAFEDPTDQHFVRRPRELLARRPEAVAVWPSNAAVLQAQLPCAAAERPLEEADQRYWESLDDAGRDPWKTAVQKCLTNGTLELSQQQLVPGRQCNARPGGPHRAVSIRAVENHFEVLEEVEAGGGFEDGGFLSQPRHEGRTFRKLDEIEVSKAFYYLHPGAVYRYRGNEYFVLELDVVRRKATVKKSEVPLAYYTRAFDSTQVRILTREKEAMSGKAKIYCGEMELESRVKSFKRFWKSRDVPQEAEVEVSLPSWGYTSRGLWFEDPLGVARRPGLLAPKQQEEWTWGGGWAGAHAAMHALLRVVPLFVLADRQDLDAACVDEHGLPPMDHPRLMIFDAKDGGLGLCDAAFLHGFALLREARRLVEDCPCEDDRGCVNCIIDAHCREYNRLLSKRGALEWLRSLEFGEATGSTEEKATPNMEKLHALDCLACVP</sequence>
<dbReference type="InterPro" id="IPR011545">
    <property type="entry name" value="DEAD/DEAH_box_helicase_dom"/>
</dbReference>
<keyword evidence="5" id="KW-0347">Helicase</keyword>
<dbReference type="PROSITE" id="PS51192">
    <property type="entry name" value="HELICASE_ATP_BIND_1"/>
    <property type="match status" value="1"/>
</dbReference>
<accession>A0ABP0HWQ5</accession>
<dbReference type="InterPro" id="IPR018973">
    <property type="entry name" value="MZB"/>
</dbReference>
<dbReference type="GO" id="GO:0004386">
    <property type="term" value="F:helicase activity"/>
    <property type="evidence" value="ECO:0007669"/>
    <property type="project" value="UniProtKB-KW"/>
</dbReference>
<evidence type="ECO:0000313" key="6">
    <source>
        <dbReference type="Proteomes" id="UP001642464"/>
    </source>
</evidence>
<dbReference type="Gene3D" id="3.40.50.300">
    <property type="entry name" value="P-loop containing nucleotide triphosphate hydrolases"/>
    <property type="match status" value="2"/>
</dbReference>
<dbReference type="PROSITE" id="PS51194">
    <property type="entry name" value="HELICASE_CTER"/>
    <property type="match status" value="1"/>
</dbReference>
<evidence type="ECO:0000256" key="1">
    <source>
        <dbReference type="ARBA" id="ARBA00022741"/>
    </source>
</evidence>
<comment type="caution">
    <text evidence="5">The sequence shown here is derived from an EMBL/GenBank/DDBJ whole genome shotgun (WGS) entry which is preliminary data.</text>
</comment>
<dbReference type="CDD" id="cd17923">
    <property type="entry name" value="DEXHc_Hrq1-like"/>
    <property type="match status" value="1"/>
</dbReference>
<dbReference type="SMART" id="SM00487">
    <property type="entry name" value="DEXDc"/>
    <property type="match status" value="1"/>
</dbReference>
<dbReference type="Proteomes" id="UP001642464">
    <property type="component" value="Unassembled WGS sequence"/>
</dbReference>
<evidence type="ECO:0000259" key="4">
    <source>
        <dbReference type="PROSITE" id="PS51194"/>
    </source>
</evidence>
<dbReference type="SMART" id="SM00490">
    <property type="entry name" value="HELICc"/>
    <property type="match status" value="1"/>
</dbReference>
<evidence type="ECO:0000259" key="3">
    <source>
        <dbReference type="PROSITE" id="PS51192"/>
    </source>
</evidence>
<dbReference type="Pfam" id="PF00270">
    <property type="entry name" value="DEAD"/>
    <property type="match status" value="1"/>
</dbReference>
<organism evidence="5 6">
    <name type="scientific">Durusdinium trenchii</name>
    <dbReference type="NCBI Taxonomy" id="1381693"/>
    <lineage>
        <taxon>Eukaryota</taxon>
        <taxon>Sar</taxon>
        <taxon>Alveolata</taxon>
        <taxon>Dinophyceae</taxon>
        <taxon>Suessiales</taxon>
        <taxon>Symbiodiniaceae</taxon>
        <taxon>Durusdinium</taxon>
    </lineage>
</organism>
<dbReference type="InterPro" id="IPR014001">
    <property type="entry name" value="Helicase_ATP-bd"/>
</dbReference>
<feature type="domain" description="Helicase ATP-binding" evidence="3">
    <location>
        <begin position="329"/>
        <end position="513"/>
    </location>
</feature>
<evidence type="ECO:0000313" key="5">
    <source>
        <dbReference type="EMBL" id="CAK8993879.1"/>
    </source>
</evidence>
<reference evidence="5 6" key="1">
    <citation type="submission" date="2024-02" db="EMBL/GenBank/DDBJ databases">
        <authorList>
            <person name="Chen Y."/>
            <person name="Shah S."/>
            <person name="Dougan E. K."/>
            <person name="Thang M."/>
            <person name="Chan C."/>
        </authorList>
    </citation>
    <scope>NUCLEOTIDE SEQUENCE [LARGE SCALE GENOMIC DNA]</scope>
</reference>
<dbReference type="SUPFAM" id="SSF52540">
    <property type="entry name" value="P-loop containing nucleoside triphosphate hydrolases"/>
    <property type="match status" value="1"/>
</dbReference>
<protein>
    <submittedName>
        <fullName evidence="5">ATP-dependent helicase HRQ1 (Homologous to recQ protein 1)</fullName>
    </submittedName>
</protein>
<name>A0ABP0HWQ5_9DINO</name>
<keyword evidence="2" id="KW-0067">ATP-binding</keyword>